<name>A0AA35TT09_GEOBA</name>
<dbReference type="GO" id="GO:0019239">
    <property type="term" value="F:deaminase activity"/>
    <property type="evidence" value="ECO:0007669"/>
    <property type="project" value="TreeGrafter"/>
</dbReference>
<dbReference type="Proteomes" id="UP001174909">
    <property type="component" value="Unassembled WGS sequence"/>
</dbReference>
<organism evidence="2 3">
    <name type="scientific">Geodia barretti</name>
    <name type="common">Barrett's horny sponge</name>
    <dbReference type="NCBI Taxonomy" id="519541"/>
    <lineage>
        <taxon>Eukaryota</taxon>
        <taxon>Metazoa</taxon>
        <taxon>Porifera</taxon>
        <taxon>Demospongiae</taxon>
        <taxon>Heteroscleromorpha</taxon>
        <taxon>Tetractinellida</taxon>
        <taxon>Astrophorina</taxon>
        <taxon>Geodiidae</taxon>
        <taxon>Geodia</taxon>
    </lineage>
</organism>
<reference evidence="2" key="1">
    <citation type="submission" date="2023-03" db="EMBL/GenBank/DDBJ databases">
        <authorList>
            <person name="Steffen K."/>
            <person name="Cardenas P."/>
        </authorList>
    </citation>
    <scope>NUCLEOTIDE SEQUENCE</scope>
</reference>
<dbReference type="InterPro" id="IPR006175">
    <property type="entry name" value="YjgF/YER057c/UK114"/>
</dbReference>
<evidence type="ECO:0000256" key="1">
    <source>
        <dbReference type="ARBA" id="ARBA00010552"/>
    </source>
</evidence>
<accession>A0AA35TT09</accession>
<protein>
    <submittedName>
        <fullName evidence="2">Aminoacrylate peracid reductase RutC</fullName>
    </submittedName>
</protein>
<evidence type="ECO:0000313" key="2">
    <source>
        <dbReference type="EMBL" id="CAI8052552.1"/>
    </source>
</evidence>
<gene>
    <name evidence="2" type="ORF">GBAR_LOCUS28727</name>
</gene>
<dbReference type="PANTHER" id="PTHR11803">
    <property type="entry name" value="2-IMINOBUTANOATE/2-IMINOPROPANOATE DEAMINASE RIDA"/>
    <property type="match status" value="1"/>
</dbReference>
<dbReference type="EMBL" id="CASHTH010004021">
    <property type="protein sequence ID" value="CAI8052552.1"/>
    <property type="molecule type" value="Genomic_DNA"/>
</dbReference>
<dbReference type="InterPro" id="IPR035959">
    <property type="entry name" value="RutC-like_sf"/>
</dbReference>
<dbReference type="Pfam" id="PF01042">
    <property type="entry name" value="Ribonuc_L-PSP"/>
    <property type="match status" value="1"/>
</dbReference>
<dbReference type="AlphaFoldDB" id="A0AA35TT09"/>
<proteinExistence type="inferred from homology"/>
<dbReference type="Gene3D" id="3.30.1330.40">
    <property type="entry name" value="RutC-like"/>
    <property type="match status" value="1"/>
</dbReference>
<dbReference type="GO" id="GO:0005829">
    <property type="term" value="C:cytosol"/>
    <property type="evidence" value="ECO:0007669"/>
    <property type="project" value="TreeGrafter"/>
</dbReference>
<comment type="similarity">
    <text evidence="1">Belongs to the RutC family.</text>
</comment>
<dbReference type="SUPFAM" id="SSF55298">
    <property type="entry name" value="YjgF-like"/>
    <property type="match status" value="1"/>
</dbReference>
<sequence>MANSTYMNPSGIADPSPSGFTAVVKAGNTVYIAGMVAQDENGNVVGAGDTEAQTRQIWRNIEVAVKAAGGTLADIVKTTTYVTGIEHGPAVRAVRGELFPSNPPTSTLLVVSELANPAYVVEIESIAVVA</sequence>
<comment type="caution">
    <text evidence="2">The sequence shown here is derived from an EMBL/GenBank/DDBJ whole genome shotgun (WGS) entry which is preliminary data.</text>
</comment>
<keyword evidence="3" id="KW-1185">Reference proteome</keyword>
<evidence type="ECO:0000313" key="3">
    <source>
        <dbReference type="Proteomes" id="UP001174909"/>
    </source>
</evidence>
<dbReference type="PANTHER" id="PTHR11803:SF58">
    <property type="entry name" value="PROTEIN HMF1-RELATED"/>
    <property type="match status" value="1"/>
</dbReference>